<evidence type="ECO:0000256" key="1">
    <source>
        <dbReference type="SAM" id="Phobius"/>
    </source>
</evidence>
<dbReference type="Proteomes" id="UP000196877">
    <property type="component" value="Chromosome"/>
</dbReference>
<keyword evidence="1" id="KW-0812">Transmembrane</keyword>
<feature type="transmembrane region" description="Helical" evidence="1">
    <location>
        <begin position="25"/>
        <end position="47"/>
    </location>
</feature>
<keyword evidence="1" id="KW-1133">Transmembrane helix</keyword>
<accession>A0ABM6LLV7</accession>
<evidence type="ECO:0000313" key="3">
    <source>
        <dbReference type="Proteomes" id="UP000196877"/>
    </source>
</evidence>
<organism evidence="2 3">
    <name type="scientific">Bacillus sonorensis</name>
    <dbReference type="NCBI Taxonomy" id="119858"/>
    <lineage>
        <taxon>Bacteria</taxon>
        <taxon>Bacillati</taxon>
        <taxon>Bacillota</taxon>
        <taxon>Bacilli</taxon>
        <taxon>Bacillales</taxon>
        <taxon>Bacillaceae</taxon>
        <taxon>Bacillus</taxon>
    </lineage>
</organism>
<name>A0ABM6LLV7_9BACI</name>
<protein>
    <submittedName>
        <fullName evidence="2">Uncharacterized protein</fullName>
    </submittedName>
</protein>
<sequence length="92" mass="10855">MLSEHHILLERADHAGHHFVHVENFVAPVIHMLHSFVSLIDLHLFLVLLIHNEILLLFSTPVIFCLFLHFYSKKEETHGMDLKGFYTNRRIN</sequence>
<feature type="transmembrane region" description="Helical" evidence="1">
    <location>
        <begin position="54"/>
        <end position="72"/>
    </location>
</feature>
<proteinExistence type="predicted"/>
<reference evidence="2 3" key="1">
    <citation type="submission" date="2017-06" db="EMBL/GenBank/DDBJ databases">
        <title>Genome sequence of Bacillus sonorensis strain SRCM101395.</title>
        <authorList>
            <person name="Cho S.H."/>
        </authorList>
    </citation>
    <scope>NUCLEOTIDE SEQUENCE [LARGE SCALE GENOMIC DNA]</scope>
    <source>
        <strain evidence="2 3">SRCM101395</strain>
    </source>
</reference>
<keyword evidence="3" id="KW-1185">Reference proteome</keyword>
<evidence type="ECO:0000313" key="2">
    <source>
        <dbReference type="EMBL" id="ASB90367.1"/>
    </source>
</evidence>
<keyword evidence="1" id="KW-0472">Membrane</keyword>
<gene>
    <name evidence="2" type="ORF">S101395_03861</name>
</gene>
<dbReference type="EMBL" id="CP021920">
    <property type="protein sequence ID" value="ASB90367.1"/>
    <property type="molecule type" value="Genomic_DNA"/>
</dbReference>